<evidence type="ECO:0000313" key="2">
    <source>
        <dbReference type="Proteomes" id="UP000799755"/>
    </source>
</evidence>
<comment type="caution">
    <text evidence="1">The sequence shown here is derived from an EMBL/GenBank/DDBJ whole genome shotgun (WGS) entry which is preliminary data.</text>
</comment>
<name>A0ACB6QDZ5_9PLEO</name>
<proteinExistence type="predicted"/>
<keyword evidence="2" id="KW-1185">Reference proteome</keyword>
<evidence type="ECO:0000313" key="1">
    <source>
        <dbReference type="EMBL" id="KAF2465254.1"/>
    </source>
</evidence>
<dbReference type="Proteomes" id="UP000799755">
    <property type="component" value="Unassembled WGS sequence"/>
</dbReference>
<organism evidence="1 2">
    <name type="scientific">Lindgomyces ingoldianus</name>
    <dbReference type="NCBI Taxonomy" id="673940"/>
    <lineage>
        <taxon>Eukaryota</taxon>
        <taxon>Fungi</taxon>
        <taxon>Dikarya</taxon>
        <taxon>Ascomycota</taxon>
        <taxon>Pezizomycotina</taxon>
        <taxon>Dothideomycetes</taxon>
        <taxon>Pleosporomycetidae</taxon>
        <taxon>Pleosporales</taxon>
        <taxon>Lindgomycetaceae</taxon>
        <taxon>Lindgomyces</taxon>
    </lineage>
</organism>
<reference evidence="1" key="1">
    <citation type="journal article" date="2020" name="Stud. Mycol.">
        <title>101 Dothideomycetes genomes: a test case for predicting lifestyles and emergence of pathogens.</title>
        <authorList>
            <person name="Haridas S."/>
            <person name="Albert R."/>
            <person name="Binder M."/>
            <person name="Bloem J."/>
            <person name="Labutti K."/>
            <person name="Salamov A."/>
            <person name="Andreopoulos B."/>
            <person name="Baker S."/>
            <person name="Barry K."/>
            <person name="Bills G."/>
            <person name="Bluhm B."/>
            <person name="Cannon C."/>
            <person name="Castanera R."/>
            <person name="Culley D."/>
            <person name="Daum C."/>
            <person name="Ezra D."/>
            <person name="Gonzalez J."/>
            <person name="Henrissat B."/>
            <person name="Kuo A."/>
            <person name="Liang C."/>
            <person name="Lipzen A."/>
            <person name="Lutzoni F."/>
            <person name="Magnuson J."/>
            <person name="Mondo S."/>
            <person name="Nolan M."/>
            <person name="Ohm R."/>
            <person name="Pangilinan J."/>
            <person name="Park H.-J."/>
            <person name="Ramirez L."/>
            <person name="Alfaro M."/>
            <person name="Sun H."/>
            <person name="Tritt A."/>
            <person name="Yoshinaga Y."/>
            <person name="Zwiers L.-H."/>
            <person name="Turgeon B."/>
            <person name="Goodwin S."/>
            <person name="Spatafora J."/>
            <person name="Crous P."/>
            <person name="Grigoriev I."/>
        </authorList>
    </citation>
    <scope>NUCLEOTIDE SEQUENCE</scope>
    <source>
        <strain evidence="1">ATCC 200398</strain>
    </source>
</reference>
<dbReference type="EMBL" id="MU003530">
    <property type="protein sequence ID" value="KAF2465254.1"/>
    <property type="molecule type" value="Genomic_DNA"/>
</dbReference>
<accession>A0ACB6QDZ5</accession>
<gene>
    <name evidence="1" type="ORF">BDR25DRAFT_270374</name>
</gene>
<protein>
    <submittedName>
        <fullName evidence="1">Uncharacterized protein</fullName>
    </submittedName>
</protein>
<sequence>MSMLLPRTPLLRRVLSLRSNRFIFAIHIRKYSPIASHSSFPATLYHFNQGPRSNLFDYDAVSQEYRDTKYGSDGVKLATDGLVHPAVYRDMPFANGALFMPNTFNMQEHVRMFYDYYLEDVEGGKSIEKPLLFRIAKGTQLPTSMTLFNDFGATFSLQPSRGISLQSLNETLDEFYSKCAEKHDLDQWLIEHKYAAAIDDAKTEKWMGV</sequence>